<reference evidence="2" key="2">
    <citation type="submission" date="2018-04" db="EMBL/GenBank/DDBJ databases">
        <title>OnivRS2 (Oryza nivara Reference Sequence Version 2).</title>
        <authorList>
            <person name="Zhang J."/>
            <person name="Kudrna D."/>
            <person name="Lee S."/>
            <person name="Talag J."/>
            <person name="Rajasekar S."/>
            <person name="Welchert J."/>
            <person name="Hsing Y.-I."/>
            <person name="Wing R.A."/>
        </authorList>
    </citation>
    <scope>NUCLEOTIDE SEQUENCE [LARGE SCALE GENOMIC DNA]</scope>
    <source>
        <strain evidence="2">SL10</strain>
    </source>
</reference>
<dbReference type="Gramene" id="ONIVA07G00120.1">
    <property type="protein sequence ID" value="ONIVA07G00120.1"/>
    <property type="gene ID" value="ONIVA07G00120"/>
</dbReference>
<organism evidence="2">
    <name type="scientific">Oryza nivara</name>
    <name type="common">Indian wild rice</name>
    <name type="synonym">Oryza sativa f. spontanea</name>
    <dbReference type="NCBI Taxonomy" id="4536"/>
    <lineage>
        <taxon>Eukaryota</taxon>
        <taxon>Viridiplantae</taxon>
        <taxon>Streptophyta</taxon>
        <taxon>Embryophyta</taxon>
        <taxon>Tracheophyta</taxon>
        <taxon>Spermatophyta</taxon>
        <taxon>Magnoliopsida</taxon>
        <taxon>Liliopsida</taxon>
        <taxon>Poales</taxon>
        <taxon>Poaceae</taxon>
        <taxon>BOP clade</taxon>
        <taxon>Oryzoideae</taxon>
        <taxon>Oryzeae</taxon>
        <taxon>Oryzinae</taxon>
        <taxon>Oryza</taxon>
    </lineage>
</organism>
<proteinExistence type="predicted"/>
<evidence type="ECO:0000313" key="2">
    <source>
        <dbReference type="EnsemblPlants" id="ONIVA07G00120.1"/>
    </source>
</evidence>
<name>A0A0E0HW21_ORYNI</name>
<keyword evidence="3" id="KW-1185">Reference proteome</keyword>
<dbReference type="AlphaFoldDB" id="A0A0E0HW21"/>
<reference evidence="2" key="1">
    <citation type="submission" date="2015-04" db="UniProtKB">
        <authorList>
            <consortium name="EnsemblPlants"/>
        </authorList>
    </citation>
    <scope>IDENTIFICATION</scope>
    <source>
        <strain evidence="2">SL10</strain>
    </source>
</reference>
<sequence length="214" mass="24180">MPINAVIIPHIPTSVMRARVSRRRLARRSITKQCFFRPVCQCGDNPVDVLFGQRTARSGLWKPQAWEVQRRRIWQRQVQFGYSCTPCNCISSTILLAAAPPLPYPCRTKNAIKLISMDKKPARNLTGFLATTAGAVLQKALSEHKKNALTKVKSSGNTREHSMVLRDEWEDEIATLRLQFEQKDIEEENEGKNNLKPQKGGANKEQIQAGDGRN</sequence>
<dbReference type="OMA" id="NTREHSM"/>
<dbReference type="Proteomes" id="UP000006591">
    <property type="component" value="Chromosome 7"/>
</dbReference>
<dbReference type="EnsemblPlants" id="ONIVA07G00120.1">
    <property type="protein sequence ID" value="ONIVA07G00120.1"/>
    <property type="gene ID" value="ONIVA07G00120"/>
</dbReference>
<feature type="region of interest" description="Disordered" evidence="1">
    <location>
        <begin position="182"/>
        <end position="214"/>
    </location>
</feature>
<accession>A0A0E0HW21</accession>
<evidence type="ECO:0000313" key="3">
    <source>
        <dbReference type="Proteomes" id="UP000006591"/>
    </source>
</evidence>
<dbReference type="HOGENOM" id="CLU_1211398_0_0_1"/>
<protein>
    <submittedName>
        <fullName evidence="2">Uncharacterized protein</fullName>
    </submittedName>
</protein>
<evidence type="ECO:0000256" key="1">
    <source>
        <dbReference type="SAM" id="MobiDB-lite"/>
    </source>
</evidence>